<comment type="caution">
    <text evidence="3">The sequence shown here is derived from an EMBL/GenBank/DDBJ whole genome shotgun (WGS) entry which is preliminary data.</text>
</comment>
<keyword evidence="4" id="KW-1185">Reference proteome</keyword>
<evidence type="ECO:0000259" key="2">
    <source>
        <dbReference type="Pfam" id="PF24546"/>
    </source>
</evidence>
<sequence>MYGANSTLSNPISIYPLGELCKHSVQGPRLNGKKEEMAGKMYGPDRRLDLSVHQEMPILQYIPILKEGSMYSSCLSLSGNSNHVKASAVVCFCMTSYSPLPGIGYCDTSLSVRAHSSETEHISVTDFVISCELENLSQIQLSRSHVREVCVRQISCSSQRWGVEPLSRTAHTDTKIGSRELLQVCLKSMVLSESAHRPDMYTFTDLPFQNTRLLSSATPCREFYLRSRVKLKSFDLETTVNPPSAQLGPPKVDPELAFESLNCAINLDMALIILWEVRCSLRVTQLCN</sequence>
<protein>
    <submittedName>
        <fullName evidence="3">Uncharacterized protein</fullName>
    </submittedName>
</protein>
<dbReference type="AlphaFoldDB" id="A0A9D4IF24"/>
<organism evidence="3 4">
    <name type="scientific">Dreissena polymorpha</name>
    <name type="common">Zebra mussel</name>
    <name type="synonym">Mytilus polymorpha</name>
    <dbReference type="NCBI Taxonomy" id="45954"/>
    <lineage>
        <taxon>Eukaryota</taxon>
        <taxon>Metazoa</taxon>
        <taxon>Spiralia</taxon>
        <taxon>Lophotrochozoa</taxon>
        <taxon>Mollusca</taxon>
        <taxon>Bivalvia</taxon>
        <taxon>Autobranchia</taxon>
        <taxon>Heteroconchia</taxon>
        <taxon>Euheterodonta</taxon>
        <taxon>Imparidentia</taxon>
        <taxon>Neoheterodontei</taxon>
        <taxon>Myida</taxon>
        <taxon>Dreissenoidea</taxon>
        <taxon>Dreissenidae</taxon>
        <taxon>Dreissena</taxon>
    </lineage>
</organism>
<dbReference type="InterPro" id="IPR058540">
    <property type="entry name" value="Ig_TPPC8_3rd"/>
</dbReference>
<reference evidence="3" key="1">
    <citation type="journal article" date="2019" name="bioRxiv">
        <title>The Genome of the Zebra Mussel, Dreissena polymorpha: A Resource for Invasive Species Research.</title>
        <authorList>
            <person name="McCartney M.A."/>
            <person name="Auch B."/>
            <person name="Kono T."/>
            <person name="Mallez S."/>
            <person name="Zhang Y."/>
            <person name="Obille A."/>
            <person name="Becker A."/>
            <person name="Abrahante J.E."/>
            <person name="Garbe J."/>
            <person name="Badalamenti J.P."/>
            <person name="Herman A."/>
            <person name="Mangelson H."/>
            <person name="Liachko I."/>
            <person name="Sullivan S."/>
            <person name="Sone E.D."/>
            <person name="Koren S."/>
            <person name="Silverstein K.A.T."/>
            <person name="Beckman K.B."/>
            <person name="Gohl D.M."/>
        </authorList>
    </citation>
    <scope>NUCLEOTIDE SEQUENCE</scope>
    <source>
        <strain evidence="3">Duluth1</strain>
        <tissue evidence="3">Whole animal</tissue>
    </source>
</reference>
<evidence type="ECO:0000313" key="4">
    <source>
        <dbReference type="Proteomes" id="UP000828390"/>
    </source>
</evidence>
<evidence type="ECO:0000259" key="1">
    <source>
        <dbReference type="Pfam" id="PF24545"/>
    </source>
</evidence>
<gene>
    <name evidence="3" type="ORF">DPMN_174349</name>
</gene>
<feature type="domain" description="TPPC8 first Ig-like" evidence="1">
    <location>
        <begin position="24"/>
        <end position="60"/>
    </location>
</feature>
<dbReference type="EMBL" id="JAIWYP010000009">
    <property type="protein sequence ID" value="KAH3773001.1"/>
    <property type="molecule type" value="Genomic_DNA"/>
</dbReference>
<dbReference type="Proteomes" id="UP000828390">
    <property type="component" value="Unassembled WGS sequence"/>
</dbReference>
<name>A0A9D4IF24_DREPO</name>
<proteinExistence type="predicted"/>
<reference evidence="3" key="2">
    <citation type="submission" date="2020-11" db="EMBL/GenBank/DDBJ databases">
        <authorList>
            <person name="McCartney M.A."/>
            <person name="Auch B."/>
            <person name="Kono T."/>
            <person name="Mallez S."/>
            <person name="Becker A."/>
            <person name="Gohl D.M."/>
            <person name="Silverstein K.A.T."/>
            <person name="Koren S."/>
            <person name="Bechman K.B."/>
            <person name="Herman A."/>
            <person name="Abrahante J.E."/>
            <person name="Garbe J."/>
        </authorList>
    </citation>
    <scope>NUCLEOTIDE SEQUENCE</scope>
    <source>
        <strain evidence="3">Duluth1</strain>
        <tissue evidence="3">Whole animal</tissue>
    </source>
</reference>
<dbReference type="InterPro" id="IPR058541">
    <property type="entry name" value="Ig_TPPC8_1st"/>
</dbReference>
<dbReference type="Pfam" id="PF24545">
    <property type="entry name" value="Ig_TPPC8_1st"/>
    <property type="match status" value="1"/>
</dbReference>
<feature type="domain" description="TPPC8 third Ig-like" evidence="2">
    <location>
        <begin position="108"/>
        <end position="277"/>
    </location>
</feature>
<accession>A0A9D4IF24</accession>
<evidence type="ECO:0000313" key="3">
    <source>
        <dbReference type="EMBL" id="KAH3773001.1"/>
    </source>
</evidence>
<dbReference type="Pfam" id="PF24546">
    <property type="entry name" value="Ig_TPPC8_3rd"/>
    <property type="match status" value="1"/>
</dbReference>